<reference evidence="5 6" key="1">
    <citation type="submission" date="2020-07" db="EMBL/GenBank/DDBJ databases">
        <title>Taxonomic revisions and descriptions of new bacterial species based on genomic comparisons in the high-G+C-content subgroup of the family Alcaligenaceae.</title>
        <authorList>
            <person name="Szabo A."/>
            <person name="Felfoldi T."/>
        </authorList>
    </citation>
    <scope>NUCLEOTIDE SEQUENCE [LARGE SCALE GENOMIC DNA]</scope>
    <source>
        <strain evidence="5 6">DSM 25264</strain>
    </source>
</reference>
<evidence type="ECO:0000313" key="5">
    <source>
        <dbReference type="EMBL" id="NYT36459.1"/>
    </source>
</evidence>
<accession>A0A853F938</accession>
<proteinExistence type="inferred from homology"/>
<dbReference type="Pfam" id="PF13458">
    <property type="entry name" value="Peripla_BP_6"/>
    <property type="match status" value="1"/>
</dbReference>
<evidence type="ECO:0000256" key="3">
    <source>
        <dbReference type="SAM" id="SignalP"/>
    </source>
</evidence>
<gene>
    <name evidence="5" type="ORF">H0A68_06205</name>
</gene>
<dbReference type="Gene3D" id="3.40.50.2300">
    <property type="match status" value="2"/>
</dbReference>
<feature type="signal peptide" evidence="3">
    <location>
        <begin position="1"/>
        <end position="21"/>
    </location>
</feature>
<protein>
    <submittedName>
        <fullName evidence="5">ABC transporter substrate-binding protein</fullName>
    </submittedName>
</protein>
<dbReference type="CDD" id="cd06327">
    <property type="entry name" value="PBP1_SBP-like"/>
    <property type="match status" value="1"/>
</dbReference>
<feature type="domain" description="Leucine-binding protein" evidence="4">
    <location>
        <begin position="25"/>
        <end position="363"/>
    </location>
</feature>
<evidence type="ECO:0000259" key="4">
    <source>
        <dbReference type="Pfam" id="PF13458"/>
    </source>
</evidence>
<dbReference type="Proteomes" id="UP000580517">
    <property type="component" value="Unassembled WGS sequence"/>
</dbReference>
<evidence type="ECO:0000313" key="6">
    <source>
        <dbReference type="Proteomes" id="UP000580517"/>
    </source>
</evidence>
<dbReference type="AlphaFoldDB" id="A0A853F938"/>
<dbReference type="RefSeq" id="WP_129968435.1">
    <property type="nucleotide sequence ID" value="NZ_JACCEW010000002.1"/>
</dbReference>
<evidence type="ECO:0000256" key="1">
    <source>
        <dbReference type="ARBA" id="ARBA00010062"/>
    </source>
</evidence>
<dbReference type="InterPro" id="IPR051010">
    <property type="entry name" value="BCAA_transport"/>
</dbReference>
<dbReference type="PANTHER" id="PTHR30483:SF6">
    <property type="entry name" value="PERIPLASMIC BINDING PROTEIN OF ABC TRANSPORTER FOR NATURAL AMINO ACIDS"/>
    <property type="match status" value="1"/>
</dbReference>
<dbReference type="EMBL" id="JACCEW010000002">
    <property type="protein sequence ID" value="NYT36459.1"/>
    <property type="molecule type" value="Genomic_DNA"/>
</dbReference>
<comment type="caution">
    <text evidence="5">The sequence shown here is derived from an EMBL/GenBank/DDBJ whole genome shotgun (WGS) entry which is preliminary data.</text>
</comment>
<comment type="similarity">
    <text evidence="1">Belongs to the leucine-binding protein family.</text>
</comment>
<sequence length="400" mass="43196">MKLLSIALMLAVATLSGVAYADNESVKIGVLTDMSGPYADVVGEGSVIATQLAAEDCKAKECKGMKIEVIPGDHQNRPDIGLQIARKWIDVDHVDAMVDLTNSAIALGVARMLKDKTHVIGLFSGPGTTKLANDACVPNGFKWMYDTYSLAVAPIKALKQKGIKSIYIITADYAFGHQLEKDAMDTAKEVGIEVKGSVRHPLNNFDFSSFLMGAQASGAEAIVLANAGNDTITALKQAAEFGLTKSHSITALLMMLTDVHAVGLEQAQGLTYVTGYYSDLNEQARSFAKRFEERHGRAPTMTQAGTYSAALHYLRAVAKAGTTDGVKVGPVMREMKVSDDVIQSGYIREDGLLIHDMYLVQVKSPSESKRPWDYEKLIATIPGDDAYSPLEKSTCPLLKQ</sequence>
<dbReference type="PANTHER" id="PTHR30483">
    <property type="entry name" value="LEUCINE-SPECIFIC-BINDING PROTEIN"/>
    <property type="match status" value="1"/>
</dbReference>
<dbReference type="OrthoDB" id="8887944at2"/>
<dbReference type="InterPro" id="IPR028081">
    <property type="entry name" value="Leu-bd"/>
</dbReference>
<keyword evidence="2 3" id="KW-0732">Signal</keyword>
<dbReference type="InterPro" id="IPR028082">
    <property type="entry name" value="Peripla_BP_I"/>
</dbReference>
<dbReference type="SUPFAM" id="SSF53822">
    <property type="entry name" value="Periplasmic binding protein-like I"/>
    <property type="match status" value="1"/>
</dbReference>
<feature type="chain" id="PRO_5032316339" evidence="3">
    <location>
        <begin position="22"/>
        <end position="400"/>
    </location>
</feature>
<keyword evidence="6" id="KW-1185">Reference proteome</keyword>
<name>A0A853F938_9BURK</name>
<organism evidence="5 6">
    <name type="scientific">Allopusillimonas soli</name>
    <dbReference type="NCBI Taxonomy" id="659016"/>
    <lineage>
        <taxon>Bacteria</taxon>
        <taxon>Pseudomonadati</taxon>
        <taxon>Pseudomonadota</taxon>
        <taxon>Betaproteobacteria</taxon>
        <taxon>Burkholderiales</taxon>
        <taxon>Alcaligenaceae</taxon>
        <taxon>Allopusillimonas</taxon>
    </lineage>
</organism>
<evidence type="ECO:0000256" key="2">
    <source>
        <dbReference type="ARBA" id="ARBA00022729"/>
    </source>
</evidence>